<dbReference type="AlphaFoldDB" id="A0A9W6WJQ3"/>
<feature type="region of interest" description="Disordered" evidence="1">
    <location>
        <begin position="1"/>
        <end position="26"/>
    </location>
</feature>
<protein>
    <submittedName>
        <fullName evidence="2">Unnamed protein product</fullName>
    </submittedName>
</protein>
<keyword evidence="3" id="KW-1185">Reference proteome</keyword>
<dbReference type="EMBL" id="BSXU01011286">
    <property type="protein sequence ID" value="GME74529.1"/>
    <property type="molecule type" value="Genomic_DNA"/>
</dbReference>
<evidence type="ECO:0000313" key="3">
    <source>
        <dbReference type="Proteomes" id="UP001165063"/>
    </source>
</evidence>
<comment type="caution">
    <text evidence="2">The sequence shown here is derived from an EMBL/GenBank/DDBJ whole genome shotgun (WGS) entry which is preliminary data.</text>
</comment>
<gene>
    <name evidence="2" type="ORF">Amon01_000950200</name>
</gene>
<organism evidence="2 3">
    <name type="scientific">Ambrosiozyma monospora</name>
    <name type="common">Yeast</name>
    <name type="synonym">Endomycopsis monosporus</name>
    <dbReference type="NCBI Taxonomy" id="43982"/>
    <lineage>
        <taxon>Eukaryota</taxon>
        <taxon>Fungi</taxon>
        <taxon>Dikarya</taxon>
        <taxon>Ascomycota</taxon>
        <taxon>Saccharomycotina</taxon>
        <taxon>Pichiomycetes</taxon>
        <taxon>Pichiales</taxon>
        <taxon>Pichiaceae</taxon>
        <taxon>Ambrosiozyma</taxon>
    </lineage>
</organism>
<evidence type="ECO:0000256" key="1">
    <source>
        <dbReference type="SAM" id="MobiDB-lite"/>
    </source>
</evidence>
<accession>A0A9W6WJQ3</accession>
<dbReference type="Proteomes" id="UP001165063">
    <property type="component" value="Unassembled WGS sequence"/>
</dbReference>
<proteinExistence type="predicted"/>
<name>A0A9W6WJQ3_AMBMO</name>
<evidence type="ECO:0000313" key="2">
    <source>
        <dbReference type="EMBL" id="GME74529.1"/>
    </source>
</evidence>
<reference evidence="2" key="1">
    <citation type="submission" date="2023-04" db="EMBL/GenBank/DDBJ databases">
        <title>Ambrosiozyma monospora NBRC 1965.</title>
        <authorList>
            <person name="Ichikawa N."/>
            <person name="Sato H."/>
            <person name="Tonouchi N."/>
        </authorList>
    </citation>
    <scope>NUCLEOTIDE SEQUENCE</scope>
    <source>
        <strain evidence="2">NBRC 1965</strain>
    </source>
</reference>
<sequence length="89" mass="9518">MRRAVSSFADHGTAMTHRPAVSEVSSSTSVSHPVVLSSSTSASHPGVLPTNSFTSASWSSSYFSSSTWNSNSTIHWSITYANTIYAFNL</sequence>